<evidence type="ECO:0000313" key="4">
    <source>
        <dbReference type="EMBL" id="ORY43579.1"/>
    </source>
</evidence>
<dbReference type="Pfam" id="PF10263">
    <property type="entry name" value="SprT-like"/>
    <property type="match status" value="1"/>
</dbReference>
<comment type="caution">
    <text evidence="4">The sequence shown here is derived from an EMBL/GenBank/DDBJ whole genome shotgun (WGS) entry which is preliminary data.</text>
</comment>
<dbReference type="Proteomes" id="UP000193920">
    <property type="component" value="Unassembled WGS sequence"/>
</dbReference>
<dbReference type="GO" id="GO:0006950">
    <property type="term" value="P:response to stress"/>
    <property type="evidence" value="ECO:0007669"/>
    <property type="project" value="UniProtKB-ARBA"/>
</dbReference>
<keyword evidence="1" id="KW-0175">Coiled coil</keyword>
<accession>A0A1Y2C978</accession>
<dbReference type="SMART" id="SM00731">
    <property type="entry name" value="SprT"/>
    <property type="match status" value="1"/>
</dbReference>
<dbReference type="GO" id="GO:0005634">
    <property type="term" value="C:nucleus"/>
    <property type="evidence" value="ECO:0007669"/>
    <property type="project" value="TreeGrafter"/>
</dbReference>
<feature type="coiled-coil region" evidence="1">
    <location>
        <begin position="71"/>
        <end position="123"/>
    </location>
</feature>
<dbReference type="AlphaFoldDB" id="A0A1Y2C978"/>
<evidence type="ECO:0000313" key="5">
    <source>
        <dbReference type="Proteomes" id="UP000193920"/>
    </source>
</evidence>
<evidence type="ECO:0000259" key="3">
    <source>
        <dbReference type="SMART" id="SM00731"/>
    </source>
</evidence>
<gene>
    <name evidence="4" type="ORF">LY90DRAFT_509824</name>
</gene>
<proteinExistence type="predicted"/>
<dbReference type="PANTHER" id="PTHR23099">
    <property type="entry name" value="TRANSCRIPTIONAL REGULATOR"/>
    <property type="match status" value="1"/>
</dbReference>
<dbReference type="PANTHER" id="PTHR23099:SF0">
    <property type="entry name" value="GERM CELL NUCLEAR ACIDIC PROTEIN"/>
    <property type="match status" value="1"/>
</dbReference>
<feature type="domain" description="SprT-like" evidence="3">
    <location>
        <begin position="900"/>
        <end position="1040"/>
    </location>
</feature>
<feature type="compositionally biased region" description="Low complexity" evidence="2">
    <location>
        <begin position="282"/>
        <end position="297"/>
    </location>
</feature>
<protein>
    <recommendedName>
        <fullName evidence="3">SprT-like domain-containing protein</fullName>
    </recommendedName>
</protein>
<evidence type="ECO:0000256" key="2">
    <source>
        <dbReference type="SAM" id="MobiDB-lite"/>
    </source>
</evidence>
<organism evidence="4 5">
    <name type="scientific">Neocallimastix californiae</name>
    <dbReference type="NCBI Taxonomy" id="1754190"/>
    <lineage>
        <taxon>Eukaryota</taxon>
        <taxon>Fungi</taxon>
        <taxon>Fungi incertae sedis</taxon>
        <taxon>Chytridiomycota</taxon>
        <taxon>Chytridiomycota incertae sedis</taxon>
        <taxon>Neocallimastigomycetes</taxon>
        <taxon>Neocallimastigales</taxon>
        <taxon>Neocallimastigaceae</taxon>
        <taxon>Neocallimastix</taxon>
    </lineage>
</organism>
<name>A0A1Y2C978_9FUNG</name>
<evidence type="ECO:0000256" key="1">
    <source>
        <dbReference type="SAM" id="Coils"/>
    </source>
</evidence>
<dbReference type="STRING" id="1754190.A0A1Y2C978"/>
<sequence>MLSGKNQILDNSLKENLESYLRNLQINNPDKLINADFLQNYLQKIEDKLEKNIINSIESEFNSDASNKNYLKEFRINFKKKNEILKRNENENELNRMKNLNEIDNLKENELNKIKNLNELDNLKEIKQNGKKKLFNRRKSNRFIIRESDAFMDGPWIMEEENEDENLNNKEIKILENEITEREYKIKGKEAVIEENNSIIKNESNENNKRKLKDVKMDHLQKKNFKKIIKELKNNDRKSCNNVKENTDNDIKKPKSTEKKSIFTKIFGLFRNKRVKTSHTFDSNINNNNCDNTSQNKDNSKNENEINKGVLSSSSASSVSDSDDNESMSNKDINETNINDNIPTIILESTDTVTIENQINYNKSENQNNINTILLDQIEKYDSPKSIINDKDINDKDINDKNYESNVNNFYDNIKNSYLNYLNENLKINRSHSMCITEKEKIDYLSNMNIHKKRKRENYIIKNFNEIYQNSAIKRNKTDIDEIENFTFNNNNDSIINNIQNEKIDEDYNYTKQISNNKKQEISSLLCIESDSSYNSTGSVLRDNEILELTNNQNNSYKKKKIIQTNECFDNVFSDDKTVPLNKIPLNPMFNESTIYPVINNSNFLGTPIINNNNDNNSNLKNNLNENVLNSTIIKNIIPTLNENINDSNKKNYSIEFDDVTPTKIIDDNNIENSNGSNKDVFNNFNIDQNENDVVEEDMNFIINNKTIEELKNTMLNIKEEEILNILDADFDDNSLNSKFEKKIKSENFNHEIDEYNQKSNNNINNIEIKEKGKDLNSNDDDDDDDIIDIKVRKGKKRKLKSIIVSDEEDNYSLDERSTILEKFIEDEKQKRRNSGIFNRQKIYLMEEEEEELKKEDNNSHISTFVNNKINNKAPENEIIVKTIKKKNSKSISNFKKERVNITQHLYKEFNNVIFKDKLPVNLEIVWSKSLYKTAGRTKLSKKYNKDNKLRNTLVHEMCHVAVFLIDEIKEKKHGPHFKHWGEIVEGHYSDIEVTTYHSYNINFKYRYQCQECGHIFGRHSNSIDVNKVRCACKGKLKLMEKLKKDGTPYKERTPGKYALYVKENYSKVRKANEGLSQKEIMILLAKEYKKTLLKN</sequence>
<reference evidence="4 5" key="1">
    <citation type="submission" date="2016-08" db="EMBL/GenBank/DDBJ databases">
        <title>A Parts List for Fungal Cellulosomes Revealed by Comparative Genomics.</title>
        <authorList>
            <consortium name="DOE Joint Genome Institute"/>
            <person name="Haitjema C.H."/>
            <person name="Gilmore S.P."/>
            <person name="Henske J.K."/>
            <person name="Solomon K.V."/>
            <person name="De Groot R."/>
            <person name="Kuo A."/>
            <person name="Mondo S.J."/>
            <person name="Salamov A.A."/>
            <person name="Labutti K."/>
            <person name="Zhao Z."/>
            <person name="Chiniquy J."/>
            <person name="Barry K."/>
            <person name="Brewer H.M."/>
            <person name="Purvine S.O."/>
            <person name="Wright A.T."/>
            <person name="Boxma B."/>
            <person name="Van Alen T."/>
            <person name="Hackstein J.H."/>
            <person name="Baker S.E."/>
            <person name="Grigoriev I.V."/>
            <person name="O'Malley M.A."/>
        </authorList>
    </citation>
    <scope>NUCLEOTIDE SEQUENCE [LARGE SCALE GENOMIC DNA]</scope>
    <source>
        <strain evidence="4 5">G1</strain>
    </source>
</reference>
<feature type="region of interest" description="Disordered" evidence="2">
    <location>
        <begin position="280"/>
        <end position="336"/>
    </location>
</feature>
<dbReference type="OrthoDB" id="20772at2759"/>
<dbReference type="EMBL" id="MCOG01000116">
    <property type="protein sequence ID" value="ORY43579.1"/>
    <property type="molecule type" value="Genomic_DNA"/>
</dbReference>
<keyword evidence="5" id="KW-1185">Reference proteome</keyword>
<dbReference type="InterPro" id="IPR006640">
    <property type="entry name" value="SprT-like_domain"/>
</dbReference>